<reference evidence="1" key="1">
    <citation type="submission" date="2021-02" db="EMBL/GenBank/DDBJ databases">
        <authorList>
            <person name="Nowell W R."/>
        </authorList>
    </citation>
    <scope>NUCLEOTIDE SEQUENCE</scope>
</reference>
<dbReference type="EMBL" id="CAJOBH010086707">
    <property type="protein sequence ID" value="CAF4544481.1"/>
    <property type="molecule type" value="Genomic_DNA"/>
</dbReference>
<gene>
    <name evidence="1" type="ORF">BYL167_LOCUS37843</name>
    <name evidence="2" type="ORF">GIL414_LOCUS50700</name>
</gene>
<accession>A0A8S2YB17</accession>
<dbReference type="Proteomes" id="UP000681967">
    <property type="component" value="Unassembled WGS sequence"/>
</dbReference>
<sequence>MINPDPKMIAQLNLLSDLIGNSSNSDSSRFGLVKLSLFDDDDDEDTDRP</sequence>
<evidence type="ECO:0000313" key="1">
    <source>
        <dbReference type="EMBL" id="CAF4544481.1"/>
    </source>
</evidence>
<evidence type="ECO:0000313" key="3">
    <source>
        <dbReference type="Proteomes" id="UP000681967"/>
    </source>
</evidence>
<organism evidence="1 3">
    <name type="scientific">Rotaria magnacalcarata</name>
    <dbReference type="NCBI Taxonomy" id="392030"/>
    <lineage>
        <taxon>Eukaryota</taxon>
        <taxon>Metazoa</taxon>
        <taxon>Spiralia</taxon>
        <taxon>Gnathifera</taxon>
        <taxon>Rotifera</taxon>
        <taxon>Eurotatoria</taxon>
        <taxon>Bdelloidea</taxon>
        <taxon>Philodinida</taxon>
        <taxon>Philodinidae</taxon>
        <taxon>Rotaria</taxon>
    </lineage>
</organism>
<dbReference type="EMBL" id="CAJOBJ010169591">
    <property type="protein sequence ID" value="CAF4877641.1"/>
    <property type="molecule type" value="Genomic_DNA"/>
</dbReference>
<comment type="caution">
    <text evidence="1">The sequence shown here is derived from an EMBL/GenBank/DDBJ whole genome shotgun (WGS) entry which is preliminary data.</text>
</comment>
<dbReference type="AlphaFoldDB" id="A0A8S2YB17"/>
<feature type="non-terminal residue" evidence="1">
    <location>
        <position position="49"/>
    </location>
</feature>
<evidence type="ECO:0000313" key="2">
    <source>
        <dbReference type="EMBL" id="CAF4877641.1"/>
    </source>
</evidence>
<name>A0A8S2YB17_9BILA</name>
<protein>
    <submittedName>
        <fullName evidence="1">Uncharacterized protein</fullName>
    </submittedName>
</protein>
<dbReference type="Proteomes" id="UP000681720">
    <property type="component" value="Unassembled WGS sequence"/>
</dbReference>
<proteinExistence type="predicted"/>